<evidence type="ECO:0008006" key="5">
    <source>
        <dbReference type="Google" id="ProtNLM"/>
    </source>
</evidence>
<dbReference type="InterPro" id="IPR012332">
    <property type="entry name" value="Autotransporter_pectin_lyase_C"/>
</dbReference>
<feature type="region of interest" description="Disordered" evidence="1">
    <location>
        <begin position="77"/>
        <end position="172"/>
    </location>
</feature>
<keyword evidence="2" id="KW-0732">Signal</keyword>
<dbReference type="OrthoDB" id="355208at2"/>
<keyword evidence="4" id="KW-1185">Reference proteome</keyword>
<dbReference type="Gene3D" id="2.160.20.20">
    <property type="match status" value="1"/>
</dbReference>
<dbReference type="PROSITE" id="PS51257">
    <property type="entry name" value="PROKAR_LIPOPROTEIN"/>
    <property type="match status" value="1"/>
</dbReference>
<evidence type="ECO:0000256" key="2">
    <source>
        <dbReference type="SAM" id="SignalP"/>
    </source>
</evidence>
<sequence>MRKMYLHKKLFVLGLSATLVSSTFVACSGKSNNTNSISSDTIESTEISEDTNASESVYAKVQSVDGNSITAIKGNLNTDVGANATPPSGDASTPPEKPADNGTDNSGSAPSGDASTPPERPTDNGTDSSGNAPSGDASTPPEKPTDNGTDNSGNAPSGMPSRNPGGGTTFVEGTDTITFTVTDDTAITVDFLQGSEEGSLDNITVNSVLELTLDENNNATSIVVKNLQSGGGFGGSSTVTNGTSANTIELDSEIADEKYTSTGDDENALRVDGATVRLDGITVEKTGGKSSNTENGDFYGQNAGLLALNGATVSIDNATVNTTAVNGNGVFSYGEGTTVNISNSTIRTTNNNSGGIQTTGGGTTNATNLDVQTEGNSAAAIRSDRGGGNVTVTGGSYVTNGTGSPAIYSTANIGVSDATLNANNSEAVVVEGKNSVSLTNCNLTGNMTGTYQEGEENIHCVMIYQSMSGDAALGDASFTMNGGSLTSKNGDLFYVTNTNCDITLSDVSLTLANDNLLTVAGNDSSRGWGTKGSNGGTVNFVAESQTMEGNIICDSISTLNMTMKDRTNFKGTINTTGAAGTVSVTIDADSTWALTGDSYVTSFNGDLTSVNTNGYHLYVNGEQVA</sequence>
<protein>
    <recommendedName>
        <fullName evidence="5">Right handed beta helix region</fullName>
    </recommendedName>
</protein>
<proteinExistence type="predicted"/>
<reference evidence="3 4" key="1">
    <citation type="submission" date="2016-11" db="EMBL/GenBank/DDBJ databases">
        <authorList>
            <person name="Jaros S."/>
            <person name="Januszkiewicz K."/>
            <person name="Wedrychowicz H."/>
        </authorList>
    </citation>
    <scope>NUCLEOTIDE SEQUENCE [LARGE SCALE GENOMIC DNA]</scope>
    <source>
        <strain evidence="3 4">DSM 15930</strain>
    </source>
</reference>
<dbReference type="AlphaFoldDB" id="A0A1M7N4N1"/>
<evidence type="ECO:0000313" key="4">
    <source>
        <dbReference type="Proteomes" id="UP000184038"/>
    </source>
</evidence>
<organism evidence="3 4">
    <name type="scientific">Anaerosporobacter mobilis DSM 15930</name>
    <dbReference type="NCBI Taxonomy" id="1120996"/>
    <lineage>
        <taxon>Bacteria</taxon>
        <taxon>Bacillati</taxon>
        <taxon>Bacillota</taxon>
        <taxon>Clostridia</taxon>
        <taxon>Lachnospirales</taxon>
        <taxon>Lachnospiraceae</taxon>
        <taxon>Anaerosporobacter</taxon>
    </lineage>
</organism>
<feature type="signal peptide" evidence="2">
    <location>
        <begin position="1"/>
        <end position="26"/>
    </location>
</feature>
<feature type="chain" id="PRO_5038510634" description="Right handed beta helix region" evidence="2">
    <location>
        <begin position="27"/>
        <end position="625"/>
    </location>
</feature>
<feature type="compositionally biased region" description="Low complexity" evidence="1">
    <location>
        <begin position="31"/>
        <end position="45"/>
    </location>
</feature>
<feature type="compositionally biased region" description="Polar residues" evidence="1">
    <location>
        <begin position="146"/>
        <end position="155"/>
    </location>
</feature>
<evidence type="ECO:0000313" key="3">
    <source>
        <dbReference type="EMBL" id="SHM98382.1"/>
    </source>
</evidence>
<dbReference type="Proteomes" id="UP000184038">
    <property type="component" value="Unassembled WGS sequence"/>
</dbReference>
<accession>A0A1M7N4N1</accession>
<dbReference type="RefSeq" id="WP_073291063.1">
    <property type="nucleotide sequence ID" value="NZ_FRCP01000025.1"/>
</dbReference>
<name>A0A1M7N4N1_9FIRM</name>
<dbReference type="EMBL" id="FRCP01000025">
    <property type="protein sequence ID" value="SHM98382.1"/>
    <property type="molecule type" value="Genomic_DNA"/>
</dbReference>
<evidence type="ECO:0000256" key="1">
    <source>
        <dbReference type="SAM" id="MobiDB-lite"/>
    </source>
</evidence>
<feature type="region of interest" description="Disordered" evidence="1">
    <location>
        <begin position="30"/>
        <end position="53"/>
    </location>
</feature>
<feature type="compositionally biased region" description="Polar residues" evidence="1">
    <location>
        <begin position="123"/>
        <end position="132"/>
    </location>
</feature>
<gene>
    <name evidence="3" type="ORF">SAMN02746066_04201</name>
</gene>
<dbReference type="STRING" id="1120996.SAMN02746066_04201"/>